<proteinExistence type="inferred from homology"/>
<keyword evidence="10" id="KW-0282">Flagellum</keyword>
<keyword evidence="10" id="KW-0966">Cell projection</keyword>
<keyword evidence="10" id="KW-0969">Cilium</keyword>
<evidence type="ECO:0000256" key="7">
    <source>
        <dbReference type="RuleBase" id="RU362065"/>
    </source>
</evidence>
<feature type="domain" description="Flagellar hook-associated protein FlgK helical" evidence="9">
    <location>
        <begin position="101"/>
        <end position="324"/>
    </location>
</feature>
<dbReference type="PRINTS" id="PR01005">
    <property type="entry name" value="FLGHOOKAP1"/>
</dbReference>
<comment type="similarity">
    <text evidence="3 7">Belongs to the flagella basal body rod proteins family.</text>
</comment>
<evidence type="ECO:0000256" key="6">
    <source>
        <dbReference type="ARBA" id="ARBA00023143"/>
    </source>
</evidence>
<evidence type="ECO:0000259" key="8">
    <source>
        <dbReference type="Pfam" id="PF06429"/>
    </source>
</evidence>
<evidence type="ECO:0000313" key="10">
    <source>
        <dbReference type="EMBL" id="MTH35711.1"/>
    </source>
</evidence>
<organism evidence="10 11">
    <name type="scientific">Paracoccus limosus</name>
    <dbReference type="NCBI Taxonomy" id="913252"/>
    <lineage>
        <taxon>Bacteria</taxon>
        <taxon>Pseudomonadati</taxon>
        <taxon>Pseudomonadota</taxon>
        <taxon>Alphaproteobacteria</taxon>
        <taxon>Rhodobacterales</taxon>
        <taxon>Paracoccaceae</taxon>
        <taxon>Paracoccus</taxon>
    </lineage>
</organism>
<keyword evidence="6 7" id="KW-0975">Bacterial flagellum</keyword>
<evidence type="ECO:0000256" key="3">
    <source>
        <dbReference type="ARBA" id="ARBA00009677"/>
    </source>
</evidence>
<evidence type="ECO:0000313" key="11">
    <source>
        <dbReference type="Proteomes" id="UP000442533"/>
    </source>
</evidence>
<name>A0A844H8N5_9RHOB</name>
<dbReference type="GO" id="GO:0009424">
    <property type="term" value="C:bacterial-type flagellum hook"/>
    <property type="evidence" value="ECO:0007669"/>
    <property type="project" value="UniProtKB-UniRule"/>
</dbReference>
<keyword evidence="11" id="KW-1185">Reference proteome</keyword>
<feature type="domain" description="Flagellar basal-body/hook protein C-terminal" evidence="8">
    <location>
        <begin position="444"/>
        <end position="483"/>
    </location>
</feature>
<gene>
    <name evidence="7 10" type="primary">flgK</name>
    <name evidence="10" type="ORF">GL279_13980</name>
</gene>
<dbReference type="InterPro" id="IPR053927">
    <property type="entry name" value="FlgK_helical"/>
</dbReference>
<keyword evidence="5 7" id="KW-0964">Secreted</keyword>
<dbReference type="GO" id="GO:0005198">
    <property type="term" value="F:structural molecule activity"/>
    <property type="evidence" value="ECO:0007669"/>
    <property type="project" value="UniProtKB-UniRule"/>
</dbReference>
<dbReference type="SUPFAM" id="SSF64518">
    <property type="entry name" value="Phase 1 flagellin"/>
    <property type="match status" value="1"/>
</dbReference>
<dbReference type="PANTHER" id="PTHR30033">
    <property type="entry name" value="FLAGELLAR HOOK-ASSOCIATED PROTEIN 1"/>
    <property type="match status" value="1"/>
</dbReference>
<dbReference type="RefSeq" id="WP_155065258.1">
    <property type="nucleotide sequence ID" value="NZ_WMIF01000021.1"/>
</dbReference>
<dbReference type="InterPro" id="IPR010930">
    <property type="entry name" value="Flg_bb/hook_C_dom"/>
</dbReference>
<dbReference type="Pfam" id="PF06429">
    <property type="entry name" value="Flg_bbr_C"/>
    <property type="match status" value="1"/>
</dbReference>
<evidence type="ECO:0000259" key="9">
    <source>
        <dbReference type="Pfam" id="PF22638"/>
    </source>
</evidence>
<dbReference type="NCBIfam" id="TIGR02492">
    <property type="entry name" value="flgK_ends"/>
    <property type="match status" value="1"/>
</dbReference>
<evidence type="ECO:0000256" key="4">
    <source>
        <dbReference type="ARBA" id="ARBA00016244"/>
    </source>
</evidence>
<dbReference type="Pfam" id="PF22638">
    <property type="entry name" value="FlgK_D1"/>
    <property type="match status" value="1"/>
</dbReference>
<dbReference type="Proteomes" id="UP000442533">
    <property type="component" value="Unassembled WGS sequence"/>
</dbReference>
<comment type="caution">
    <text evidence="10">The sequence shown here is derived from an EMBL/GenBank/DDBJ whole genome shotgun (WGS) entry which is preliminary data.</text>
</comment>
<dbReference type="EMBL" id="WMIF01000021">
    <property type="protein sequence ID" value="MTH35711.1"/>
    <property type="molecule type" value="Genomic_DNA"/>
</dbReference>
<accession>A0A844H8N5</accession>
<reference evidence="10 11" key="1">
    <citation type="submission" date="2019-11" db="EMBL/GenBank/DDBJ databases">
        <authorList>
            <person name="Dong K."/>
        </authorList>
    </citation>
    <scope>NUCLEOTIDE SEQUENCE [LARGE SCALE GENOMIC DNA]</scope>
    <source>
        <strain evidence="10 11">JCM 17370</strain>
    </source>
</reference>
<evidence type="ECO:0000256" key="2">
    <source>
        <dbReference type="ARBA" id="ARBA00004613"/>
    </source>
</evidence>
<dbReference type="OrthoDB" id="7181295at2"/>
<dbReference type="InterPro" id="IPR002371">
    <property type="entry name" value="FlgK"/>
</dbReference>
<dbReference type="GO" id="GO:0044780">
    <property type="term" value="P:bacterial-type flagellum assembly"/>
    <property type="evidence" value="ECO:0007669"/>
    <property type="project" value="InterPro"/>
</dbReference>
<evidence type="ECO:0000256" key="5">
    <source>
        <dbReference type="ARBA" id="ARBA00022525"/>
    </source>
</evidence>
<comment type="subcellular location">
    <subcellularLocation>
        <location evidence="1 7">Bacterial flagellum</location>
    </subcellularLocation>
    <subcellularLocation>
        <location evidence="2 7">Secreted</location>
    </subcellularLocation>
</comment>
<dbReference type="GO" id="GO:0005576">
    <property type="term" value="C:extracellular region"/>
    <property type="evidence" value="ECO:0007669"/>
    <property type="project" value="UniProtKB-SubCell"/>
</dbReference>
<sequence>MSLSSAISNALSGLTATTRATELVSTNISNKSVAGYARRELETSSRTYASGGIRIDGVQRMVNAGLLADNRLAQAASSQSGTVAAFHAAIEGAYGTADDPGALTSLLTGFNAALTSAAARPDSDTRLGAVLDAASALTGKIRSVSATITTARAEADRTIGRDVDKLNGALEQVAELNRQITVLTARGEDASPLIDTRQAAIDEIASLVPIQEVARENGRIALFTKGGATLLDGNAPAKVSFQAANAMSTAMTVGNGDLSRLSLNGKPLSEAEMGMFAGGTIAANFQIRDDLAPQYQTRIDAFAREVCVRFADPAVDGTLAAGTAGMFTDAQSASNPAAEPGLANRIAVNAALDPAMGGALWRIREGVNATDPGSGGDATLIQAMGAALTDTRTPSSAAMSSSTRSMLQFAADLTSGAATNRVRADASALQDQTRADSLNIMLLAQGVDTDTEMEALLSLEKAYAANAKVFQTVNGMLDEILRLT</sequence>
<dbReference type="PANTHER" id="PTHR30033:SF1">
    <property type="entry name" value="FLAGELLAR HOOK-ASSOCIATED PROTEIN 1"/>
    <property type="match status" value="1"/>
</dbReference>
<dbReference type="PROSITE" id="PS00588">
    <property type="entry name" value="FLAGELLA_BB_ROD"/>
    <property type="match status" value="1"/>
</dbReference>
<evidence type="ECO:0000256" key="1">
    <source>
        <dbReference type="ARBA" id="ARBA00004365"/>
    </source>
</evidence>
<protein>
    <recommendedName>
        <fullName evidence="4 7">Flagellar hook-associated protein 1</fullName>
        <shortName evidence="7">HAP1</shortName>
    </recommendedName>
</protein>
<dbReference type="InterPro" id="IPR019776">
    <property type="entry name" value="Flagellar_basal_body_rod_CS"/>
</dbReference>
<dbReference type="AlphaFoldDB" id="A0A844H8N5"/>